<evidence type="ECO:0000313" key="5">
    <source>
        <dbReference type="EMBL" id="MBS2100498.1"/>
    </source>
</evidence>
<evidence type="ECO:0000256" key="2">
    <source>
        <dbReference type="ARBA" id="ARBA00022801"/>
    </source>
</evidence>
<evidence type="ECO:0000313" key="6">
    <source>
        <dbReference type="Proteomes" id="UP000708576"/>
    </source>
</evidence>
<dbReference type="InterPro" id="IPR052193">
    <property type="entry name" value="Peptidase_C59"/>
</dbReference>
<dbReference type="PANTHER" id="PTHR35527:SF2">
    <property type="entry name" value="HYDROLASE"/>
    <property type="match status" value="1"/>
</dbReference>
<dbReference type="PANTHER" id="PTHR35527">
    <property type="entry name" value="CHOLOYLGLYCINE HYDROLASE"/>
    <property type="match status" value="1"/>
</dbReference>
<dbReference type="GO" id="GO:0016787">
    <property type="term" value="F:hydrolase activity"/>
    <property type="evidence" value="ECO:0007669"/>
    <property type="project" value="UniProtKB-KW"/>
</dbReference>
<keyword evidence="6" id="KW-1185">Reference proteome</keyword>
<accession>A0ABS5K063</accession>
<dbReference type="SUPFAM" id="SSF56235">
    <property type="entry name" value="N-terminal nucleophile aminohydrolases (Ntn hydrolases)"/>
    <property type="match status" value="1"/>
</dbReference>
<feature type="signal peptide" evidence="3">
    <location>
        <begin position="1"/>
        <end position="25"/>
    </location>
</feature>
<reference evidence="5 6" key="1">
    <citation type="journal article" date="2015" name="Int. J. Syst. Evol. Microbiol.">
        <title>Carboxylicivirga linearis sp. nov., isolated from a sea cucumber culture pond.</title>
        <authorList>
            <person name="Wang F.Q."/>
            <person name="Zhou Y.X."/>
            <person name="Lin X.Z."/>
            <person name="Chen G.J."/>
            <person name="Du Z.J."/>
        </authorList>
    </citation>
    <scope>NUCLEOTIDE SEQUENCE [LARGE SCALE GENOMIC DNA]</scope>
    <source>
        <strain evidence="5 6">FB218</strain>
    </source>
</reference>
<dbReference type="InterPro" id="IPR029055">
    <property type="entry name" value="Ntn_hydrolases_N"/>
</dbReference>
<evidence type="ECO:0000256" key="1">
    <source>
        <dbReference type="ARBA" id="ARBA00006625"/>
    </source>
</evidence>
<name>A0ABS5K063_9BACT</name>
<keyword evidence="2 5" id="KW-0378">Hydrolase</keyword>
<dbReference type="RefSeq" id="WP_212218461.1">
    <property type="nucleotide sequence ID" value="NZ_JAGUCO010000024.1"/>
</dbReference>
<dbReference type="CDD" id="cd00542">
    <property type="entry name" value="Ntn_PVA"/>
    <property type="match status" value="1"/>
</dbReference>
<dbReference type="InterPro" id="IPR029132">
    <property type="entry name" value="CBAH/NAAA_C"/>
</dbReference>
<protein>
    <submittedName>
        <fullName evidence="5">Choloylglycine hydrolase family protein</fullName>
    </submittedName>
</protein>
<feature type="chain" id="PRO_5045914112" evidence="3">
    <location>
        <begin position="26"/>
        <end position="372"/>
    </location>
</feature>
<dbReference type="EMBL" id="JAGUCO010000024">
    <property type="protein sequence ID" value="MBS2100498.1"/>
    <property type="molecule type" value="Genomic_DNA"/>
</dbReference>
<keyword evidence="3" id="KW-0732">Signal</keyword>
<feature type="domain" description="Choloylglycine hydrolase/NAAA C-terminal" evidence="4">
    <location>
        <begin position="26"/>
        <end position="345"/>
    </location>
</feature>
<dbReference type="Pfam" id="PF02275">
    <property type="entry name" value="CBAH"/>
    <property type="match status" value="1"/>
</dbReference>
<proteinExistence type="inferred from homology"/>
<dbReference type="Proteomes" id="UP000708576">
    <property type="component" value="Unassembled WGS sequence"/>
</dbReference>
<organism evidence="5 6">
    <name type="scientific">Carboxylicivirga linearis</name>
    <dbReference type="NCBI Taxonomy" id="1628157"/>
    <lineage>
        <taxon>Bacteria</taxon>
        <taxon>Pseudomonadati</taxon>
        <taxon>Bacteroidota</taxon>
        <taxon>Bacteroidia</taxon>
        <taxon>Marinilabiliales</taxon>
        <taxon>Marinilabiliaceae</taxon>
        <taxon>Carboxylicivirga</taxon>
    </lineage>
</organism>
<evidence type="ECO:0000259" key="4">
    <source>
        <dbReference type="Pfam" id="PF02275"/>
    </source>
</evidence>
<comment type="caution">
    <text evidence="5">The sequence shown here is derived from an EMBL/GenBank/DDBJ whole genome shotgun (WGS) entry which is preliminary data.</text>
</comment>
<dbReference type="Gene3D" id="3.60.60.10">
    <property type="entry name" value="Penicillin V Acylase, Chain A"/>
    <property type="match status" value="1"/>
</dbReference>
<sequence length="372" mass="41165">MNKLSRIGAVLSMALMFLVPSKSDACTGIRLIAEDGGVVYGRTMEWGAFDLNSRVAVVPEGFKFSSLTPEGDNGMAYKVKYGFVALDIIGKDYFGDGMNEAGLAAGMFYHPNYAKFQEYNSADASKTISSQELLTYILSSFKDVEEVKKGMQEISVVGVIEKAIGMEVGAHWIVTDANGTSLVIEYSEGELMLHDAPLGVITNAPKYDWHMTNLNNYVNLTAHPQSPKKLNDITISPMGAGSGFLGMPGDNTPVSRFVRAVAWSQSARKTNDADETVYEVFRILDNFNLPLGPDGGEGASANFFDDSMRSTTLWTTAWNIQDRQLNYHTQHNRRVRMVDLKNINFSKIGKEIIHLSLDEKKEQDKIEVKLDL</sequence>
<evidence type="ECO:0000256" key="3">
    <source>
        <dbReference type="SAM" id="SignalP"/>
    </source>
</evidence>
<comment type="similarity">
    <text evidence="1">Belongs to the peptidase C59 family.</text>
</comment>
<gene>
    <name evidence="5" type="ORF">KEM10_19585</name>
</gene>